<dbReference type="FunFam" id="3.40.50.300:FF:000019">
    <property type="entry name" value="Translation initiation factor IF-2"/>
    <property type="match status" value="1"/>
</dbReference>
<dbReference type="OrthoDB" id="9811804at2"/>
<evidence type="ECO:0000256" key="10">
    <source>
        <dbReference type="HAMAP-Rule" id="MF_00100"/>
    </source>
</evidence>
<dbReference type="Gene3D" id="3.40.50.10050">
    <property type="entry name" value="Translation initiation factor IF- 2, domain 3"/>
    <property type="match status" value="1"/>
</dbReference>
<evidence type="ECO:0000256" key="2">
    <source>
        <dbReference type="ARBA" id="ARBA00007733"/>
    </source>
</evidence>
<dbReference type="Pfam" id="PF03144">
    <property type="entry name" value="GTP_EFTU_D2"/>
    <property type="match status" value="1"/>
</dbReference>
<dbReference type="InterPro" id="IPR000178">
    <property type="entry name" value="TF_IF2_bacterial-like"/>
</dbReference>
<gene>
    <name evidence="10" type="primary">infB</name>
    <name evidence="14" type="ORF">EDX97_03100</name>
</gene>
<evidence type="ECO:0000256" key="5">
    <source>
        <dbReference type="ARBA" id="ARBA00022540"/>
    </source>
</evidence>
<evidence type="ECO:0000259" key="13">
    <source>
        <dbReference type="PROSITE" id="PS51722"/>
    </source>
</evidence>
<accession>A0A3N0I4Y1</accession>
<feature type="binding site" evidence="10">
    <location>
        <begin position="135"/>
        <end position="142"/>
    </location>
    <ligand>
        <name>GTP</name>
        <dbReference type="ChEBI" id="CHEBI:37565"/>
    </ligand>
</feature>
<dbReference type="Gene3D" id="3.40.50.300">
    <property type="entry name" value="P-loop containing nucleotide triphosphate hydrolases"/>
    <property type="match status" value="1"/>
</dbReference>
<keyword evidence="8 10" id="KW-0342">GTP-binding</keyword>
<dbReference type="InterPro" id="IPR027417">
    <property type="entry name" value="P-loop_NTPase"/>
</dbReference>
<comment type="caution">
    <text evidence="14">The sequence shown here is derived from an EMBL/GenBank/DDBJ whole genome shotgun (WGS) entry which is preliminary data.</text>
</comment>
<dbReference type="PROSITE" id="PS51722">
    <property type="entry name" value="G_TR_2"/>
    <property type="match status" value="1"/>
</dbReference>
<dbReference type="CDD" id="cd01887">
    <property type="entry name" value="IF2_eIF5B"/>
    <property type="match status" value="1"/>
</dbReference>
<proteinExistence type="inferred from homology"/>
<dbReference type="PANTHER" id="PTHR43381">
    <property type="entry name" value="TRANSLATION INITIATION FACTOR IF-2-RELATED"/>
    <property type="match status" value="1"/>
</dbReference>
<keyword evidence="7 10" id="KW-0648">Protein biosynthesis</keyword>
<evidence type="ECO:0000256" key="9">
    <source>
        <dbReference type="ARBA" id="ARBA00025162"/>
    </source>
</evidence>
<keyword evidence="5 10" id="KW-0396">Initiation factor</keyword>
<evidence type="ECO:0000256" key="4">
    <source>
        <dbReference type="ARBA" id="ARBA00022490"/>
    </source>
</evidence>
<dbReference type="InterPro" id="IPR009000">
    <property type="entry name" value="Transl_B-barrel_sf"/>
</dbReference>
<dbReference type="FunFam" id="3.40.50.10050:FF:000001">
    <property type="entry name" value="Translation initiation factor IF-2"/>
    <property type="match status" value="1"/>
</dbReference>
<feature type="domain" description="Tr-type G" evidence="13">
    <location>
        <begin position="126"/>
        <end position="295"/>
    </location>
</feature>
<dbReference type="GO" id="GO:0003743">
    <property type="term" value="F:translation initiation factor activity"/>
    <property type="evidence" value="ECO:0007669"/>
    <property type="project" value="UniProtKB-UniRule"/>
</dbReference>
<reference evidence="14 15" key="1">
    <citation type="submission" date="2018-11" db="EMBL/GenBank/DDBJ databases">
        <title>Clostridium sp. nov., a member of the family Erysipelotrichaceae isolated from pig faeces.</title>
        <authorList>
            <person name="Chang Y.-H."/>
        </authorList>
    </citation>
    <scope>NUCLEOTIDE SEQUENCE [LARGE SCALE GENOMIC DNA]</scope>
    <source>
        <strain evidence="14 15">YH-panp20</strain>
    </source>
</reference>
<evidence type="ECO:0000313" key="14">
    <source>
        <dbReference type="EMBL" id="RNM31560.1"/>
    </source>
</evidence>
<dbReference type="InterPro" id="IPR004161">
    <property type="entry name" value="EFTu-like_2"/>
</dbReference>
<dbReference type="Pfam" id="PF22042">
    <property type="entry name" value="EF-G_D2"/>
    <property type="match status" value="1"/>
</dbReference>
<comment type="function">
    <text evidence="9 10 11">One of the essential components for the initiation of protein synthesis. Protects formylmethionyl-tRNA from spontaneous hydrolysis and promotes its binding to the 30S ribosomal subunits. Also involved in the hydrolysis of GTP during the formation of the 70S ribosomal complex.</text>
</comment>
<feature type="compositionally biased region" description="Basic residues" evidence="12">
    <location>
        <begin position="7"/>
        <end position="25"/>
    </location>
</feature>
<protein>
    <recommendedName>
        <fullName evidence="3 10">Translation initiation factor IF-2</fullName>
    </recommendedName>
</protein>
<dbReference type="CDD" id="cd03702">
    <property type="entry name" value="IF2_mtIF2_II"/>
    <property type="match status" value="1"/>
</dbReference>
<keyword evidence="4 10" id="KW-0963">Cytoplasm</keyword>
<evidence type="ECO:0000256" key="8">
    <source>
        <dbReference type="ARBA" id="ARBA00023134"/>
    </source>
</evidence>
<dbReference type="Gene3D" id="2.40.30.10">
    <property type="entry name" value="Translation factors"/>
    <property type="match status" value="2"/>
</dbReference>
<evidence type="ECO:0000256" key="12">
    <source>
        <dbReference type="SAM" id="MobiDB-lite"/>
    </source>
</evidence>
<dbReference type="Pfam" id="PF00009">
    <property type="entry name" value="GTP_EFTU"/>
    <property type="match status" value="1"/>
</dbReference>
<comment type="subcellular location">
    <subcellularLocation>
        <location evidence="1 10">Cytoplasm</location>
    </subcellularLocation>
</comment>
<keyword evidence="15" id="KW-1185">Reference proteome</keyword>
<dbReference type="Pfam" id="PF04760">
    <property type="entry name" value="IF2_N"/>
    <property type="match status" value="1"/>
</dbReference>
<feature type="region of interest" description="Disordered" evidence="12">
    <location>
        <begin position="1"/>
        <end position="39"/>
    </location>
</feature>
<dbReference type="Pfam" id="PF11987">
    <property type="entry name" value="IF-2"/>
    <property type="match status" value="1"/>
</dbReference>
<sequence>MAYKAAKPQHKKKPNKHNKSNKRNTQHSNKQTVRKKREPEVKEITYSQPLTVGQLANLMHRNSSEIIKFLFLLGNMSTINTVLSDDDIELVCAEFNVEAHKEVVIEEDDIEDQLENIEEDESQLVPRPPVVTIMGHVDHGKTTLLDTIRNTNVTGDEFGGITQHIGAYQVQVGDRKVTFLDTPGHEAFTAMRARGAQVTDIVIIVVAADDGVMPQTKEAVDHARAAGVPIVVAVNKIDKPGGNPDRVMSEMAELGVMPEEWGGDTIFQKVSAKTGEGVHDLLETMLLVADMQELKANPNTNASGTVIEAKLDKGRGPVATLLVQRGTLHAGDSVVVGTAYGRIRKMTNDKGKEIKEAGPSMPVEIIGLNEVPRASDVFMAYDTYKQAQSIAQTREEKQIEKERNASSAMSLEDLARKISEEDMKEINVIIKADVQGSAEALAASMEKLEVDTVKVNVIRSTVGTISESDIMLASASNAIIYGFNIRPTAAIRKKAEEEGVEIRLHNIIYKALEELEGAMKGMLAPVYEEVVIGQAEVRETYRASKVGTIAGCKVTDGVAKRDAKVRLIRDGIVIYDGKLGSLQRFKDAVKEVQTGYECGMTIENFNDIKVGDILELYEDQEVEQ</sequence>
<name>A0A3N0I4Y1_9FIRM</name>
<evidence type="ECO:0000256" key="1">
    <source>
        <dbReference type="ARBA" id="ARBA00004496"/>
    </source>
</evidence>
<feature type="binding site" evidence="10">
    <location>
        <begin position="181"/>
        <end position="185"/>
    </location>
    <ligand>
        <name>GTP</name>
        <dbReference type="ChEBI" id="CHEBI:37565"/>
    </ligand>
</feature>
<evidence type="ECO:0000313" key="15">
    <source>
        <dbReference type="Proteomes" id="UP000276568"/>
    </source>
</evidence>
<dbReference type="NCBIfam" id="TIGR00487">
    <property type="entry name" value="IF-2"/>
    <property type="match status" value="1"/>
</dbReference>
<dbReference type="NCBIfam" id="TIGR00231">
    <property type="entry name" value="small_GTP"/>
    <property type="match status" value="1"/>
</dbReference>
<dbReference type="FunFam" id="2.40.30.10:FF:000008">
    <property type="entry name" value="Translation initiation factor IF-2"/>
    <property type="match status" value="1"/>
</dbReference>
<feature type="binding site" evidence="10">
    <location>
        <begin position="235"/>
        <end position="238"/>
    </location>
    <ligand>
        <name>GTP</name>
        <dbReference type="ChEBI" id="CHEBI:37565"/>
    </ligand>
</feature>
<feature type="region of interest" description="G-domain" evidence="10">
    <location>
        <begin position="129"/>
        <end position="277"/>
    </location>
</feature>
<dbReference type="EMBL" id="RJQC01000001">
    <property type="protein sequence ID" value="RNM31560.1"/>
    <property type="molecule type" value="Genomic_DNA"/>
</dbReference>
<dbReference type="SUPFAM" id="SSF52540">
    <property type="entry name" value="P-loop containing nucleoside triphosphate hydrolases"/>
    <property type="match status" value="1"/>
</dbReference>
<dbReference type="InterPro" id="IPR006847">
    <property type="entry name" value="IF2_N"/>
</dbReference>
<dbReference type="InterPro" id="IPR015760">
    <property type="entry name" value="TIF_IF2"/>
</dbReference>
<comment type="similarity">
    <text evidence="2 10 11">Belongs to the TRAFAC class translation factor GTPase superfamily. Classic translation factor GTPase family. IF-2 subfamily.</text>
</comment>
<dbReference type="InterPro" id="IPR023115">
    <property type="entry name" value="TIF_IF2_dom3"/>
</dbReference>
<evidence type="ECO:0000256" key="7">
    <source>
        <dbReference type="ARBA" id="ARBA00022917"/>
    </source>
</evidence>
<evidence type="ECO:0000256" key="6">
    <source>
        <dbReference type="ARBA" id="ARBA00022741"/>
    </source>
</evidence>
<evidence type="ECO:0000256" key="11">
    <source>
        <dbReference type="RuleBase" id="RU000644"/>
    </source>
</evidence>
<dbReference type="GO" id="GO:0005525">
    <property type="term" value="F:GTP binding"/>
    <property type="evidence" value="ECO:0007669"/>
    <property type="project" value="UniProtKB-KW"/>
</dbReference>
<dbReference type="PANTHER" id="PTHR43381:SF5">
    <property type="entry name" value="TR-TYPE G DOMAIN-CONTAINING PROTEIN"/>
    <property type="match status" value="1"/>
</dbReference>
<dbReference type="SUPFAM" id="SSF52156">
    <property type="entry name" value="Initiation factor IF2/eIF5b, domain 3"/>
    <property type="match status" value="1"/>
</dbReference>
<dbReference type="InterPro" id="IPR000795">
    <property type="entry name" value="T_Tr_GTP-bd_dom"/>
</dbReference>
<dbReference type="AlphaFoldDB" id="A0A3N0I4Y1"/>
<dbReference type="InterPro" id="IPR053905">
    <property type="entry name" value="EF-G-like_DII"/>
</dbReference>
<dbReference type="HAMAP" id="MF_00100_B">
    <property type="entry name" value="IF_2_B"/>
    <property type="match status" value="1"/>
</dbReference>
<dbReference type="InterPro" id="IPR044145">
    <property type="entry name" value="IF2_II"/>
</dbReference>
<keyword evidence="6 10" id="KW-0547">Nucleotide-binding</keyword>
<dbReference type="CDD" id="cd03692">
    <property type="entry name" value="mtIF2_IVc"/>
    <property type="match status" value="1"/>
</dbReference>
<dbReference type="GO" id="GO:0005829">
    <property type="term" value="C:cytosol"/>
    <property type="evidence" value="ECO:0007669"/>
    <property type="project" value="TreeGrafter"/>
</dbReference>
<dbReference type="FunFam" id="2.40.30.10:FF:000007">
    <property type="entry name" value="Translation initiation factor IF-2"/>
    <property type="match status" value="1"/>
</dbReference>
<organism evidence="14 15">
    <name type="scientific">Absicoccus porci</name>
    <dbReference type="NCBI Taxonomy" id="2486576"/>
    <lineage>
        <taxon>Bacteria</taxon>
        <taxon>Bacillati</taxon>
        <taxon>Bacillota</taxon>
        <taxon>Erysipelotrichia</taxon>
        <taxon>Erysipelotrichales</taxon>
        <taxon>Erysipelotrichaceae</taxon>
        <taxon>Absicoccus</taxon>
    </lineage>
</organism>
<dbReference type="InterPro" id="IPR005225">
    <property type="entry name" value="Small_GTP-bd"/>
</dbReference>
<evidence type="ECO:0000256" key="3">
    <source>
        <dbReference type="ARBA" id="ARBA00020675"/>
    </source>
</evidence>
<dbReference type="InterPro" id="IPR036925">
    <property type="entry name" value="TIF_IF2_dom3_sf"/>
</dbReference>
<dbReference type="GO" id="GO:0003924">
    <property type="term" value="F:GTPase activity"/>
    <property type="evidence" value="ECO:0007669"/>
    <property type="project" value="UniProtKB-UniRule"/>
</dbReference>
<dbReference type="RefSeq" id="WP_128519723.1">
    <property type="nucleotide sequence ID" value="NZ_JAQYEM010000004.1"/>
</dbReference>
<dbReference type="Proteomes" id="UP000276568">
    <property type="component" value="Unassembled WGS sequence"/>
</dbReference>
<dbReference type="SUPFAM" id="SSF50447">
    <property type="entry name" value="Translation proteins"/>
    <property type="match status" value="2"/>
</dbReference>